<feature type="transmembrane region" description="Helical" evidence="10">
    <location>
        <begin position="16"/>
        <end position="40"/>
    </location>
</feature>
<dbReference type="AlphaFoldDB" id="A0AAU9WFJ9"/>
<keyword evidence="8" id="KW-0807">Transducer</keyword>
<dbReference type="InterPro" id="IPR000276">
    <property type="entry name" value="GPCR_Rhodpsn"/>
</dbReference>
<evidence type="ECO:0000256" key="8">
    <source>
        <dbReference type="ARBA" id="ARBA00023224"/>
    </source>
</evidence>
<organism evidence="12 13">
    <name type="scientific">Pocillopora meandrina</name>
    <dbReference type="NCBI Taxonomy" id="46732"/>
    <lineage>
        <taxon>Eukaryota</taxon>
        <taxon>Metazoa</taxon>
        <taxon>Cnidaria</taxon>
        <taxon>Anthozoa</taxon>
        <taxon>Hexacorallia</taxon>
        <taxon>Scleractinia</taxon>
        <taxon>Astrocoeniina</taxon>
        <taxon>Pocilloporidae</taxon>
        <taxon>Pocillopora</taxon>
    </lineage>
</organism>
<keyword evidence="6 10" id="KW-0472">Membrane</keyword>
<protein>
    <recommendedName>
        <fullName evidence="11">G-protein coupled receptors family 1 profile domain-containing protein</fullName>
    </recommendedName>
</protein>
<evidence type="ECO:0000313" key="12">
    <source>
        <dbReference type="EMBL" id="CAH3108263.1"/>
    </source>
</evidence>
<keyword evidence="13" id="KW-1185">Reference proteome</keyword>
<dbReference type="PANTHER" id="PTHR22752">
    <property type="entry name" value="G PROTEIN-COUPLED RECEPTOR"/>
    <property type="match status" value="1"/>
</dbReference>
<evidence type="ECO:0000256" key="6">
    <source>
        <dbReference type="ARBA" id="ARBA00023136"/>
    </source>
</evidence>
<keyword evidence="7" id="KW-0675">Receptor</keyword>
<dbReference type="SUPFAM" id="SSF81321">
    <property type="entry name" value="Family A G protein-coupled receptor-like"/>
    <property type="match status" value="1"/>
</dbReference>
<feature type="transmembrane region" description="Helical" evidence="10">
    <location>
        <begin position="134"/>
        <end position="157"/>
    </location>
</feature>
<dbReference type="PROSITE" id="PS50262">
    <property type="entry name" value="G_PROTEIN_RECEP_F1_2"/>
    <property type="match status" value="1"/>
</dbReference>
<proteinExistence type="predicted"/>
<dbReference type="CDD" id="cd00637">
    <property type="entry name" value="7tm_classA_rhodopsin-like"/>
    <property type="match status" value="1"/>
</dbReference>
<evidence type="ECO:0000256" key="1">
    <source>
        <dbReference type="ARBA" id="ARBA00004651"/>
    </source>
</evidence>
<name>A0AAU9WFJ9_9CNID</name>
<comment type="subcellular location">
    <subcellularLocation>
        <location evidence="1">Cell membrane</location>
        <topology evidence="1">Multi-pass membrane protein</topology>
    </subcellularLocation>
</comment>
<feature type="transmembrane region" description="Helical" evidence="10">
    <location>
        <begin position="230"/>
        <end position="253"/>
    </location>
</feature>
<comment type="caution">
    <text evidence="12">The sequence shown here is derived from an EMBL/GenBank/DDBJ whole genome shotgun (WGS) entry which is preliminary data.</text>
</comment>
<evidence type="ECO:0000256" key="3">
    <source>
        <dbReference type="ARBA" id="ARBA00022692"/>
    </source>
</evidence>
<feature type="region of interest" description="Disordered" evidence="9">
    <location>
        <begin position="314"/>
        <end position="344"/>
    </location>
</feature>
<reference evidence="12 13" key="1">
    <citation type="submission" date="2022-05" db="EMBL/GenBank/DDBJ databases">
        <authorList>
            <consortium name="Genoscope - CEA"/>
            <person name="William W."/>
        </authorList>
    </citation>
    <scope>NUCLEOTIDE SEQUENCE [LARGE SCALE GENOMIC DNA]</scope>
</reference>
<dbReference type="GO" id="GO:0005886">
    <property type="term" value="C:plasma membrane"/>
    <property type="evidence" value="ECO:0007669"/>
    <property type="project" value="UniProtKB-SubCell"/>
</dbReference>
<dbReference type="Proteomes" id="UP001159428">
    <property type="component" value="Unassembled WGS sequence"/>
</dbReference>
<evidence type="ECO:0000256" key="4">
    <source>
        <dbReference type="ARBA" id="ARBA00022989"/>
    </source>
</evidence>
<dbReference type="InterPro" id="IPR017452">
    <property type="entry name" value="GPCR_Rhodpsn_7TM"/>
</dbReference>
<evidence type="ECO:0000313" key="13">
    <source>
        <dbReference type="Proteomes" id="UP001159428"/>
    </source>
</evidence>
<feature type="transmembrane region" description="Helical" evidence="10">
    <location>
        <begin position="265"/>
        <end position="290"/>
    </location>
</feature>
<dbReference type="Pfam" id="PF00001">
    <property type="entry name" value="7tm_1"/>
    <property type="match status" value="1"/>
</dbReference>
<dbReference type="PRINTS" id="PR00237">
    <property type="entry name" value="GPCRRHODOPSN"/>
</dbReference>
<keyword evidence="2" id="KW-1003">Cell membrane</keyword>
<feature type="domain" description="G-protein coupled receptors family 1 profile" evidence="11">
    <location>
        <begin position="32"/>
        <end position="286"/>
    </location>
</feature>
<gene>
    <name evidence="12" type="ORF">PMEA_00002463</name>
</gene>
<feature type="compositionally biased region" description="Polar residues" evidence="9">
    <location>
        <begin position="314"/>
        <end position="325"/>
    </location>
</feature>
<evidence type="ECO:0000256" key="2">
    <source>
        <dbReference type="ARBA" id="ARBA00022475"/>
    </source>
</evidence>
<sequence>MAEATGPLNISLEESVPFVTILTITGVTSIAANLLIVGITCKNSQRRKVHDLFTLHSSLVDLLTASVVVPFWILSTIHSRTNFVGDIYCKVSATLGLVELLAPAMFLMLVATSRHCSVIDKMAFPRIFSDFRSNLMAVIVWLFSFLISIPPHIAWSASPEIHCLPDLVTNSWYTTSVLSFCFLLPLSAAFYTHIYDIFIFQPERMKRDDSMRRRCEIYGLRGSERTTQKVFFVILIIHTCCWAPYLCVALTQAMNGGKIYYTGKFPIHFVALVVALTGTALKGVVSCFELPDLKESIKKQFGCVEQEERKSKSGASVKSSETSKAQKAKKSVLKGVQRTQKRKVHKCPLLPSQKPFACKELPNTQGTLLQGPPNLITLPSSSIL</sequence>
<evidence type="ECO:0000256" key="9">
    <source>
        <dbReference type="SAM" id="MobiDB-lite"/>
    </source>
</evidence>
<evidence type="ECO:0000256" key="7">
    <source>
        <dbReference type="ARBA" id="ARBA00023170"/>
    </source>
</evidence>
<feature type="transmembrane region" description="Helical" evidence="10">
    <location>
        <begin position="177"/>
        <end position="198"/>
    </location>
</feature>
<dbReference type="GO" id="GO:0004930">
    <property type="term" value="F:G protein-coupled receptor activity"/>
    <property type="evidence" value="ECO:0007669"/>
    <property type="project" value="UniProtKB-KW"/>
</dbReference>
<feature type="transmembrane region" description="Helical" evidence="10">
    <location>
        <begin position="93"/>
        <end position="113"/>
    </location>
</feature>
<evidence type="ECO:0000256" key="5">
    <source>
        <dbReference type="ARBA" id="ARBA00023040"/>
    </source>
</evidence>
<keyword evidence="3 10" id="KW-0812">Transmembrane</keyword>
<keyword evidence="4 10" id="KW-1133">Transmembrane helix</keyword>
<evidence type="ECO:0000256" key="10">
    <source>
        <dbReference type="SAM" id="Phobius"/>
    </source>
</evidence>
<dbReference type="EMBL" id="CALNXJ010000011">
    <property type="protein sequence ID" value="CAH3108263.1"/>
    <property type="molecule type" value="Genomic_DNA"/>
</dbReference>
<dbReference type="Gene3D" id="1.20.1070.10">
    <property type="entry name" value="Rhodopsin 7-helix transmembrane proteins"/>
    <property type="match status" value="1"/>
</dbReference>
<keyword evidence="5" id="KW-0297">G-protein coupled receptor</keyword>
<evidence type="ECO:0000259" key="11">
    <source>
        <dbReference type="PROSITE" id="PS50262"/>
    </source>
</evidence>
<accession>A0AAU9WFJ9</accession>
<feature type="transmembrane region" description="Helical" evidence="10">
    <location>
        <begin position="52"/>
        <end position="73"/>
    </location>
</feature>